<dbReference type="InterPro" id="IPR036866">
    <property type="entry name" value="RibonucZ/Hydroxyglut_hydro"/>
</dbReference>
<keyword evidence="3" id="KW-1185">Reference proteome</keyword>
<dbReference type="GO" id="GO:0070290">
    <property type="term" value="F:N-acylphosphatidylethanolamine-specific phospholipase D activity"/>
    <property type="evidence" value="ECO:0007669"/>
    <property type="project" value="InterPro"/>
</dbReference>
<proteinExistence type="predicted"/>
<dbReference type="GO" id="GO:0008270">
    <property type="term" value="F:zinc ion binding"/>
    <property type="evidence" value="ECO:0007669"/>
    <property type="project" value="InterPro"/>
</dbReference>
<dbReference type="KEGG" id="lacs:H4075_01525"/>
<dbReference type="PANTHER" id="PTHR15032:SF4">
    <property type="entry name" value="N-ACYL-PHOSPHATIDYLETHANOLAMINE-HYDROLYZING PHOSPHOLIPASE D"/>
    <property type="match status" value="1"/>
</dbReference>
<dbReference type="SUPFAM" id="SSF56281">
    <property type="entry name" value="Metallo-hydrolase/oxidoreductase"/>
    <property type="match status" value="1"/>
</dbReference>
<dbReference type="EMBL" id="CP060007">
    <property type="protein sequence ID" value="QNA44908.1"/>
    <property type="molecule type" value="Genomic_DNA"/>
</dbReference>
<gene>
    <name evidence="2" type="ORF">H4075_01525</name>
</gene>
<sequence>MAKLPTHNSSLSFIKENWNGNLLNTKQQYVNLDGPSERSFAELLKWQTEKNPFKSLKRNQQTNIDVSINQQITANREDGIVWMGHACFLFTLGGKHFIVDPVLYNVGPLKRFTPLPCDVAALKQIDFILLSHNHRDHADKRSMIELCALNPSAVILTGLNITPLLRSWRITNQIIEAGWYQQYQLETDVQVSYLPAKHWNRRGLHDMNDMLWGSFMLQSPTQTIYFGADSGLGIHYTEIAQLFPNIDVAVLGIGAYKPEWFMNTAHTSPADALVAFEQLKAKQLIPMHHGTFDLSDEPVFYPKQELILLAEKLGIAGVNHLSIGNKLQF</sequence>
<protein>
    <submittedName>
        <fullName evidence="2">MBL fold metallo-hydrolase</fullName>
    </submittedName>
</protein>
<organism evidence="2 3">
    <name type="scientific">Lacibacter sediminis</name>
    <dbReference type="NCBI Taxonomy" id="2760713"/>
    <lineage>
        <taxon>Bacteria</taxon>
        <taxon>Pseudomonadati</taxon>
        <taxon>Bacteroidota</taxon>
        <taxon>Chitinophagia</taxon>
        <taxon>Chitinophagales</taxon>
        <taxon>Chitinophagaceae</taxon>
        <taxon>Lacibacter</taxon>
    </lineage>
</organism>
<dbReference type="InterPro" id="IPR024884">
    <property type="entry name" value="NAPE-PLD"/>
</dbReference>
<feature type="domain" description="Metallo-beta-lactamase" evidence="1">
    <location>
        <begin position="97"/>
        <end position="289"/>
    </location>
</feature>
<dbReference type="AlphaFoldDB" id="A0A7G5XHF5"/>
<evidence type="ECO:0000313" key="2">
    <source>
        <dbReference type="EMBL" id="QNA44908.1"/>
    </source>
</evidence>
<dbReference type="InterPro" id="IPR001279">
    <property type="entry name" value="Metallo-B-lactamas"/>
</dbReference>
<dbReference type="Pfam" id="PF12706">
    <property type="entry name" value="Lactamase_B_2"/>
    <property type="match status" value="1"/>
</dbReference>
<dbReference type="Proteomes" id="UP000515344">
    <property type="component" value="Chromosome"/>
</dbReference>
<dbReference type="PIRSF" id="PIRSF038896">
    <property type="entry name" value="NAPE-PLD"/>
    <property type="match status" value="1"/>
</dbReference>
<name>A0A7G5XHF5_9BACT</name>
<dbReference type="Gene3D" id="3.60.15.10">
    <property type="entry name" value="Ribonuclease Z/Hydroxyacylglutathione hydrolase-like"/>
    <property type="match status" value="1"/>
</dbReference>
<accession>A0A7G5XHF5</accession>
<reference evidence="3" key="1">
    <citation type="submission" date="2020-08" db="EMBL/GenBank/DDBJ databases">
        <title>Lacibacter sp. S13-6-6 genome sequencing.</title>
        <authorList>
            <person name="Jin L."/>
        </authorList>
    </citation>
    <scope>NUCLEOTIDE SEQUENCE [LARGE SCALE GENOMIC DNA]</scope>
    <source>
        <strain evidence="3">S13-6-6</strain>
    </source>
</reference>
<dbReference type="RefSeq" id="WP_182803500.1">
    <property type="nucleotide sequence ID" value="NZ_CP060007.1"/>
</dbReference>
<dbReference type="PANTHER" id="PTHR15032">
    <property type="entry name" value="N-ACYL-PHOSPHATIDYLETHANOLAMINE-HYDROLYZING PHOSPHOLIPASE D"/>
    <property type="match status" value="1"/>
</dbReference>
<evidence type="ECO:0000313" key="3">
    <source>
        <dbReference type="Proteomes" id="UP000515344"/>
    </source>
</evidence>
<evidence type="ECO:0000259" key="1">
    <source>
        <dbReference type="Pfam" id="PF12706"/>
    </source>
</evidence>
<dbReference type="GO" id="GO:0005737">
    <property type="term" value="C:cytoplasm"/>
    <property type="evidence" value="ECO:0007669"/>
    <property type="project" value="TreeGrafter"/>
</dbReference>